<gene>
    <name evidence="1" type="ORF">CAMP_LOCUS15560</name>
</gene>
<proteinExistence type="predicted"/>
<name>A0A9P1J0T1_9PELO</name>
<protein>
    <submittedName>
        <fullName evidence="1">Uncharacterized protein</fullName>
    </submittedName>
</protein>
<comment type="caution">
    <text evidence="1">The sequence shown here is derived from an EMBL/GenBank/DDBJ whole genome shotgun (WGS) entry which is preliminary data.</text>
</comment>
<dbReference type="EMBL" id="CANHGI010000005">
    <property type="protein sequence ID" value="CAI5452923.1"/>
    <property type="molecule type" value="Genomic_DNA"/>
</dbReference>
<dbReference type="OrthoDB" id="5834796at2759"/>
<sequence>MPKHSNSLIVNFGQQGFINEKTVRKEFKKIGCRVKTVTICTLDKCQGFVTFQDHQESLIDWIFVKTSGLIIVSNKIWSLHRLGTIVPCKMIDSQSSSNSIDNSSTTTLVPSSCSSGFLPLPPPYHILPDTPYFRKAIIIPPKRNIHSEEHVPILQRVINSYLYSMEVNDMQFYQISPLSPELTFFANNSYSFQPDPYSFFDFCSQLTYFC</sequence>
<reference evidence="1" key="1">
    <citation type="submission" date="2022-11" db="EMBL/GenBank/DDBJ databases">
        <authorList>
            <person name="Kikuchi T."/>
        </authorList>
    </citation>
    <scope>NUCLEOTIDE SEQUENCE</scope>
    <source>
        <strain evidence="1">PS1010</strain>
    </source>
</reference>
<dbReference type="Proteomes" id="UP001152747">
    <property type="component" value="Unassembled WGS sequence"/>
</dbReference>
<evidence type="ECO:0000313" key="2">
    <source>
        <dbReference type="Proteomes" id="UP001152747"/>
    </source>
</evidence>
<accession>A0A9P1J0T1</accession>
<organism evidence="1 2">
    <name type="scientific">Caenorhabditis angaria</name>
    <dbReference type="NCBI Taxonomy" id="860376"/>
    <lineage>
        <taxon>Eukaryota</taxon>
        <taxon>Metazoa</taxon>
        <taxon>Ecdysozoa</taxon>
        <taxon>Nematoda</taxon>
        <taxon>Chromadorea</taxon>
        <taxon>Rhabditida</taxon>
        <taxon>Rhabditina</taxon>
        <taxon>Rhabditomorpha</taxon>
        <taxon>Rhabditoidea</taxon>
        <taxon>Rhabditidae</taxon>
        <taxon>Peloderinae</taxon>
        <taxon>Caenorhabditis</taxon>
    </lineage>
</organism>
<dbReference type="AlphaFoldDB" id="A0A9P1J0T1"/>
<keyword evidence="2" id="KW-1185">Reference proteome</keyword>
<evidence type="ECO:0000313" key="1">
    <source>
        <dbReference type="EMBL" id="CAI5452923.1"/>
    </source>
</evidence>